<evidence type="ECO:0008006" key="3">
    <source>
        <dbReference type="Google" id="ProtNLM"/>
    </source>
</evidence>
<dbReference type="AlphaFoldDB" id="A0A0B1ZSX2"/>
<dbReference type="InterPro" id="IPR011250">
    <property type="entry name" value="OMP/PagP_B-barrel"/>
</dbReference>
<evidence type="ECO:0000313" key="2">
    <source>
        <dbReference type="Proteomes" id="UP000031057"/>
    </source>
</evidence>
<comment type="caution">
    <text evidence="1">The sequence shown here is derived from an EMBL/GenBank/DDBJ whole genome shotgun (WGS) entry which is preliminary data.</text>
</comment>
<dbReference type="EMBL" id="JTDI01000002">
    <property type="protein sequence ID" value="KHK92238.1"/>
    <property type="molecule type" value="Genomic_DNA"/>
</dbReference>
<keyword evidence="2" id="KW-1185">Reference proteome</keyword>
<name>A0A0B1ZSX2_9SPHN</name>
<gene>
    <name evidence="1" type="ORF">LK12_05135</name>
</gene>
<reference evidence="1 2" key="1">
    <citation type="submission" date="2014-10" db="EMBL/GenBank/DDBJ databases">
        <title>Genome sequence of Novosphingobium malaysiense MUSC 273(T).</title>
        <authorList>
            <person name="Lee L.-H."/>
        </authorList>
    </citation>
    <scope>NUCLEOTIDE SEQUENCE [LARGE SCALE GENOMIC DNA]</scope>
    <source>
        <strain evidence="1 2">MUSC 273</strain>
    </source>
</reference>
<dbReference type="SUPFAM" id="SSF56925">
    <property type="entry name" value="OMPA-like"/>
    <property type="match status" value="1"/>
</dbReference>
<dbReference type="Gene3D" id="2.40.160.90">
    <property type="match status" value="1"/>
</dbReference>
<protein>
    <recommendedName>
        <fullName evidence="3">Transferrin-binding protein B C-lobe/N-lobe beta barrel domain-containing protein</fullName>
    </recommendedName>
</protein>
<sequence>MVGDQTFQSAGITAQLGSPSTSSSNKFGEGVTLDYQAGTDTYTLTSPAGLEVTINPSDIDETHSTANQTVYNHNSGGVFDGVVLFRPQINGVTMSYTVLASWTHIENNTQTINLAVGGVPTLASDVPTTGTATYDAFIGGGGTSDGTAYSLNGHSTGTFSIDFGAGTVDTSLTLAGLLNGDTTSTPVDFGTFTGTGMLDAGGPGFSGTFADTTDSAFSGALFGPQGAEMAYGWYILTPSIDMRGFAIGQKK</sequence>
<proteinExistence type="predicted"/>
<organism evidence="1 2">
    <name type="scientific">Novosphingobium malaysiense</name>
    <dbReference type="NCBI Taxonomy" id="1348853"/>
    <lineage>
        <taxon>Bacteria</taxon>
        <taxon>Pseudomonadati</taxon>
        <taxon>Pseudomonadota</taxon>
        <taxon>Alphaproteobacteria</taxon>
        <taxon>Sphingomonadales</taxon>
        <taxon>Sphingomonadaceae</taxon>
        <taxon>Novosphingobium</taxon>
    </lineage>
</organism>
<accession>A0A0B1ZSX2</accession>
<evidence type="ECO:0000313" key="1">
    <source>
        <dbReference type="EMBL" id="KHK92238.1"/>
    </source>
</evidence>
<dbReference type="Proteomes" id="UP000031057">
    <property type="component" value="Unassembled WGS sequence"/>
</dbReference>
<dbReference type="STRING" id="1348853.LK12_05135"/>